<dbReference type="AlphaFoldDB" id="A0A5F7ZDK0"/>
<feature type="compositionally biased region" description="Basic and acidic residues" evidence="1">
    <location>
        <begin position="125"/>
        <end position="143"/>
    </location>
</feature>
<sequence length="178" mass="19587">FFFFFLDGVLLLVSRLECNGAISAHCNLHLLVSSNSPASASRGAGITGTHHHTRLTFVFLVEAVSPCCQAGLELLTSVDRPISVSQSTGITGVSHRTLCQDTFLKKVLGITMVLLQTSEFLRYQEKEGGRRETEAETERDKESNSLGSEWEQRYTKVTSPPVDIPRVSMIPTQGKTET</sequence>
<dbReference type="InParanoid" id="A0A5F7ZDK0"/>
<proteinExistence type="predicted"/>
<dbReference type="PRINTS" id="PR02045">
    <property type="entry name" value="F138DOMAIN"/>
</dbReference>
<dbReference type="Ensembl" id="ENSMMUT00000095370.1">
    <property type="protein sequence ID" value="ENSMMUP00000063260.1"/>
    <property type="gene ID" value="ENSMMUG00000056466.1"/>
</dbReference>
<dbReference type="PANTHER" id="PTHR12138">
    <property type="entry name" value="PRIMATE-EXPANDED PROTEIN FAMILY"/>
    <property type="match status" value="1"/>
</dbReference>
<feature type="signal peptide" evidence="2">
    <location>
        <begin position="1"/>
        <end position="20"/>
    </location>
</feature>
<evidence type="ECO:0000256" key="1">
    <source>
        <dbReference type="SAM" id="MobiDB-lite"/>
    </source>
</evidence>
<reference evidence="4" key="1">
    <citation type="journal article" date="2007" name="Science">
        <title>Evolutionary and biomedical insights from the rhesus macaque genome.</title>
        <authorList>
            <person name="Gibbs R.A."/>
            <person name="Rogers J."/>
            <person name="Katze M.G."/>
            <person name="Bumgarner R."/>
            <person name="Weinstock G.M."/>
            <person name="Mardis E.R."/>
            <person name="Remington K.A."/>
            <person name="Strausberg R.L."/>
            <person name="Venter J.C."/>
            <person name="Wilson R.K."/>
            <person name="Batzer M.A."/>
            <person name="Bustamante C.D."/>
            <person name="Eichler E.E."/>
            <person name="Hahn M.W."/>
            <person name="Hardison R.C."/>
            <person name="Makova K.D."/>
            <person name="Miller W."/>
            <person name="Milosavljevic A."/>
            <person name="Palermo R.E."/>
            <person name="Siepel A."/>
            <person name="Sikela J.M."/>
            <person name="Attaway T."/>
            <person name="Bell S."/>
            <person name="Bernard K.E."/>
            <person name="Buhay C.J."/>
            <person name="Chandrabose M.N."/>
            <person name="Dao M."/>
            <person name="Davis C."/>
            <person name="Delehaunty K.D."/>
            <person name="Ding Y."/>
            <person name="Dinh H.H."/>
            <person name="Dugan-Rocha S."/>
            <person name="Fulton L.A."/>
            <person name="Gabisi R.A."/>
            <person name="Garner T.T."/>
            <person name="Godfrey J."/>
            <person name="Hawes A.C."/>
            <person name="Hernandez J."/>
            <person name="Hines S."/>
            <person name="Holder M."/>
            <person name="Hume J."/>
            <person name="Jhangiani S.N."/>
            <person name="Joshi V."/>
            <person name="Khan Z.M."/>
            <person name="Kirkness E.F."/>
            <person name="Cree A."/>
            <person name="Fowler R.G."/>
            <person name="Lee S."/>
            <person name="Lewis L.R."/>
            <person name="Li Z."/>
            <person name="Liu Y.-S."/>
            <person name="Moore S.M."/>
            <person name="Muzny D."/>
            <person name="Nazareth L.V."/>
            <person name="Ngo D.N."/>
            <person name="Okwuonu G.O."/>
            <person name="Pai G."/>
            <person name="Parker D."/>
            <person name="Paul H.A."/>
            <person name="Pfannkoch C."/>
            <person name="Pohl C.S."/>
            <person name="Rogers Y.-H.C."/>
            <person name="Ruiz S.J."/>
            <person name="Sabo A."/>
            <person name="Santibanez J."/>
            <person name="Schneider B.W."/>
            <person name="Smith S.M."/>
            <person name="Sodergren E."/>
            <person name="Svatek A.F."/>
            <person name="Utterback T.R."/>
            <person name="Vattathil S."/>
            <person name="Warren W."/>
            <person name="White C.S."/>
            <person name="Chinwalla A.T."/>
            <person name="Feng Y."/>
            <person name="Halpern A.L."/>
            <person name="Hillier L.W."/>
            <person name="Huang X."/>
            <person name="Minx P."/>
            <person name="Nelson J.O."/>
            <person name="Pepin K.H."/>
            <person name="Qin X."/>
            <person name="Sutton G.G."/>
            <person name="Venter E."/>
            <person name="Walenz B.P."/>
            <person name="Wallis J.W."/>
            <person name="Worley K.C."/>
            <person name="Yang S.-P."/>
            <person name="Jones S.M."/>
            <person name="Marra M.A."/>
            <person name="Rocchi M."/>
            <person name="Schein J.E."/>
            <person name="Baertsch R."/>
            <person name="Clarke L."/>
            <person name="Csuros M."/>
            <person name="Glasscock J."/>
            <person name="Harris R.A."/>
            <person name="Havlak P."/>
            <person name="Jackson A.R."/>
            <person name="Jiang H."/>
            <person name="Liu Y."/>
            <person name="Messina D.N."/>
            <person name="Shen Y."/>
            <person name="Song H.X.-Z."/>
            <person name="Wylie T."/>
            <person name="Zhang L."/>
            <person name="Birney E."/>
            <person name="Han K."/>
            <person name="Konkel M.K."/>
            <person name="Lee J."/>
            <person name="Smit A.F.A."/>
            <person name="Ullmer B."/>
            <person name="Wang H."/>
            <person name="Xing J."/>
            <person name="Burhans R."/>
            <person name="Cheng Z."/>
            <person name="Karro J.E."/>
            <person name="Ma J."/>
            <person name="Raney B."/>
            <person name="She X."/>
            <person name="Cox M.J."/>
            <person name="Demuth J.P."/>
            <person name="Dumas L.J."/>
            <person name="Han S.-G."/>
            <person name="Hopkins J."/>
            <person name="Karimpour-Fard A."/>
            <person name="Kim Y.H."/>
            <person name="Pollack J.R."/>
            <person name="Vinar T."/>
            <person name="Addo-Quaye C."/>
            <person name="Degenhardt J."/>
            <person name="Denby A."/>
            <person name="Hubisz M.J."/>
            <person name="Indap A."/>
            <person name="Kosiol C."/>
            <person name="Lahn B.T."/>
            <person name="Lawson H.A."/>
            <person name="Marklein A."/>
            <person name="Nielsen R."/>
            <person name="Vallender E.J."/>
            <person name="Clark A.G."/>
            <person name="Ferguson B."/>
            <person name="Hernandez R.D."/>
            <person name="Hirani K."/>
            <person name="Kehrer-Sawatzki H."/>
            <person name="Kolb J."/>
            <person name="Patil S."/>
            <person name="Pu L.-L."/>
            <person name="Ren Y."/>
            <person name="Smith D.G."/>
            <person name="Wheeler D.A."/>
            <person name="Schenck I."/>
            <person name="Ball E.V."/>
            <person name="Chen R."/>
            <person name="Cooper D.N."/>
            <person name="Giardine B."/>
            <person name="Hsu F."/>
            <person name="Kent W.J."/>
            <person name="Lesk A."/>
            <person name="Nelson D.L."/>
            <person name="O'brien W.E."/>
            <person name="Pruefer K."/>
            <person name="Stenson P.D."/>
            <person name="Wallace J.C."/>
            <person name="Ke H."/>
            <person name="Liu X.-M."/>
            <person name="Wang P."/>
            <person name="Xiang A.P."/>
            <person name="Yang F."/>
            <person name="Barber G.P."/>
            <person name="Haussler D."/>
            <person name="Karolchik D."/>
            <person name="Kern A.D."/>
            <person name="Kuhn R.M."/>
            <person name="Smith K.E."/>
            <person name="Zwieg A.S."/>
        </authorList>
    </citation>
    <scope>NUCLEOTIDE SEQUENCE [LARGE SCALE GENOMIC DNA]</scope>
    <source>
        <strain evidence="4">17573</strain>
    </source>
</reference>
<accession>A0A5F7ZDK0</accession>
<reference evidence="3" key="3">
    <citation type="submission" date="2025-08" db="UniProtKB">
        <authorList>
            <consortium name="Ensembl"/>
        </authorList>
    </citation>
    <scope>IDENTIFICATION</scope>
    <source>
        <strain evidence="3">17573</strain>
    </source>
</reference>
<organism evidence="3 4">
    <name type="scientific">Macaca mulatta</name>
    <name type="common">Rhesus macaque</name>
    <dbReference type="NCBI Taxonomy" id="9544"/>
    <lineage>
        <taxon>Eukaryota</taxon>
        <taxon>Metazoa</taxon>
        <taxon>Chordata</taxon>
        <taxon>Craniata</taxon>
        <taxon>Vertebrata</taxon>
        <taxon>Euteleostomi</taxon>
        <taxon>Mammalia</taxon>
        <taxon>Eutheria</taxon>
        <taxon>Euarchontoglires</taxon>
        <taxon>Primates</taxon>
        <taxon>Haplorrhini</taxon>
        <taxon>Catarrhini</taxon>
        <taxon>Cercopithecidae</taxon>
        <taxon>Cercopithecinae</taxon>
        <taxon>Macaca</taxon>
    </lineage>
</organism>
<feature type="chain" id="PRO_5023808730" evidence="2">
    <location>
        <begin position="21"/>
        <end position="178"/>
    </location>
</feature>
<feature type="region of interest" description="Disordered" evidence="1">
    <location>
        <begin position="125"/>
        <end position="178"/>
    </location>
</feature>
<dbReference type="VEuPathDB" id="HostDB:ENSMMUG00000056466"/>
<keyword evidence="4" id="KW-1185">Reference proteome</keyword>
<reference evidence="3" key="4">
    <citation type="submission" date="2025-09" db="UniProtKB">
        <authorList>
            <consortium name="Ensembl"/>
        </authorList>
    </citation>
    <scope>IDENTIFICATION</scope>
    <source>
        <strain evidence="3">17573</strain>
    </source>
</reference>
<dbReference type="PANTHER" id="PTHR12138:SF151">
    <property type="entry name" value="SECRETED PROTEIN"/>
    <property type="match status" value="1"/>
</dbReference>
<keyword evidence="2" id="KW-0732">Signal</keyword>
<name>A0A5F7ZDK0_MACMU</name>
<reference evidence="3" key="2">
    <citation type="submission" date="2019-01" db="EMBL/GenBank/DDBJ databases">
        <authorList>
            <person name="Graves T."/>
            <person name="Eichler E.E."/>
            <person name="Wilson R.K."/>
        </authorList>
    </citation>
    <scope>NUCLEOTIDE SEQUENCE [LARGE SCALE GENOMIC DNA]</scope>
    <source>
        <strain evidence="3">17573</strain>
    </source>
</reference>
<evidence type="ECO:0000256" key="2">
    <source>
        <dbReference type="SAM" id="SignalP"/>
    </source>
</evidence>
<dbReference type="Proteomes" id="UP000006718">
    <property type="component" value="Chromosome 17"/>
</dbReference>
<evidence type="ECO:0000313" key="4">
    <source>
        <dbReference type="Proteomes" id="UP000006718"/>
    </source>
</evidence>
<evidence type="ECO:0000313" key="3">
    <source>
        <dbReference type="Ensembl" id="ENSMMUP00000063260.1"/>
    </source>
</evidence>
<protein>
    <submittedName>
        <fullName evidence="3">Uncharacterized protein</fullName>
    </submittedName>
</protein>
<dbReference type="GeneTree" id="ENSGT01150000286943"/>